<dbReference type="AlphaFoldDB" id="A0A835HAT1"/>
<proteinExistence type="predicted"/>
<organism evidence="1 2">
    <name type="scientific">Coptis chinensis</name>
    <dbReference type="NCBI Taxonomy" id="261450"/>
    <lineage>
        <taxon>Eukaryota</taxon>
        <taxon>Viridiplantae</taxon>
        <taxon>Streptophyta</taxon>
        <taxon>Embryophyta</taxon>
        <taxon>Tracheophyta</taxon>
        <taxon>Spermatophyta</taxon>
        <taxon>Magnoliopsida</taxon>
        <taxon>Ranunculales</taxon>
        <taxon>Ranunculaceae</taxon>
        <taxon>Coptidoideae</taxon>
        <taxon>Coptis</taxon>
    </lineage>
</organism>
<dbReference type="OrthoDB" id="1637022at2759"/>
<feature type="non-terminal residue" evidence="1">
    <location>
        <position position="112"/>
    </location>
</feature>
<evidence type="ECO:0000313" key="2">
    <source>
        <dbReference type="Proteomes" id="UP000631114"/>
    </source>
</evidence>
<accession>A0A835HAT1</accession>
<comment type="caution">
    <text evidence="1">The sequence shown here is derived from an EMBL/GenBank/DDBJ whole genome shotgun (WGS) entry which is preliminary data.</text>
</comment>
<protein>
    <submittedName>
        <fullName evidence="1">Uncharacterized protein</fullName>
    </submittedName>
</protein>
<evidence type="ECO:0000313" key="1">
    <source>
        <dbReference type="EMBL" id="KAF9594753.1"/>
    </source>
</evidence>
<sequence>MASRPDLYQALKKFDAQYWKALFNSRGKTTLSYGSSVWKYKEWVLPEIDADDIVSLYEGNTNAFWAARAKTAILRYWSNLIGKFLIGLLFLEEISKIYMLFTILGGTFFGEQ</sequence>
<name>A0A835HAT1_9MAGN</name>
<keyword evidence="2" id="KW-1185">Reference proteome</keyword>
<dbReference type="Proteomes" id="UP000631114">
    <property type="component" value="Unassembled WGS sequence"/>
</dbReference>
<reference evidence="1 2" key="1">
    <citation type="submission" date="2020-10" db="EMBL/GenBank/DDBJ databases">
        <title>The Coptis chinensis genome and diversification of protoberbering-type alkaloids.</title>
        <authorList>
            <person name="Wang B."/>
            <person name="Shu S."/>
            <person name="Song C."/>
            <person name="Liu Y."/>
        </authorList>
    </citation>
    <scope>NUCLEOTIDE SEQUENCE [LARGE SCALE GENOMIC DNA]</scope>
    <source>
        <strain evidence="1">HL-2020</strain>
        <tissue evidence="1">Leaf</tissue>
    </source>
</reference>
<gene>
    <name evidence="1" type="ORF">IFM89_034736</name>
</gene>
<dbReference type="Gene3D" id="3.40.50.1100">
    <property type="match status" value="1"/>
</dbReference>
<dbReference type="EMBL" id="JADFTS010000008">
    <property type="protein sequence ID" value="KAF9594753.1"/>
    <property type="molecule type" value="Genomic_DNA"/>
</dbReference>
<dbReference type="InterPro" id="IPR036052">
    <property type="entry name" value="TrpB-like_PALP_sf"/>
</dbReference>